<dbReference type="KEGG" id="acob:P0Y56_08135"/>
<feature type="transmembrane region" description="Helical" evidence="1">
    <location>
        <begin position="269"/>
        <end position="286"/>
    </location>
</feature>
<sequence length="287" mass="31212">MTQHFRKAQQLFTFLHHSRCTGSGNLPLSVLLGGFNMTATATGAAPATVRKFRPSFFFWMTLAMAFFVFGGFGIHSALPALKGNFPPAPPVVHLHAVVMVTWMILLVVQSGLIGAGNVKLHRSLGTWGIAHATVVLLTGLSIQLIASRAGLDAGRAPGSDGLYLGLLAALGFSIMFTLAIRNARRPEIHKRMILFAMLPVLPPGVNRFWFEALRLDDPIPTFWLYLTLWSMAAAILVQERRSTGRISIYSMFGAGWIFVEGALHETIVGSAVFNTVAAGILGLVHYR</sequence>
<dbReference type="EMBL" id="CP119316">
    <property type="protein sequence ID" value="WEK48249.1"/>
    <property type="molecule type" value="Genomic_DNA"/>
</dbReference>
<feature type="transmembrane region" description="Helical" evidence="1">
    <location>
        <begin position="127"/>
        <end position="146"/>
    </location>
</feature>
<keyword evidence="1" id="KW-0472">Membrane</keyword>
<feature type="transmembrane region" description="Helical" evidence="1">
    <location>
        <begin position="56"/>
        <end position="74"/>
    </location>
</feature>
<keyword evidence="1" id="KW-1133">Transmembrane helix</keyword>
<gene>
    <name evidence="2" type="ORF">P0Y56_08135</name>
</gene>
<feature type="transmembrane region" description="Helical" evidence="1">
    <location>
        <begin position="246"/>
        <end position="263"/>
    </location>
</feature>
<organism evidence="2 3">
    <name type="scientific">Candidatus Andeanibacterium colombiense</name>
    <dbReference type="NCBI Taxonomy" id="3121345"/>
    <lineage>
        <taxon>Bacteria</taxon>
        <taxon>Pseudomonadati</taxon>
        <taxon>Pseudomonadota</taxon>
        <taxon>Alphaproteobacteria</taxon>
        <taxon>Sphingomonadales</taxon>
        <taxon>Sphingomonadaceae</taxon>
        <taxon>Candidatus Andeanibacterium</taxon>
    </lineage>
</organism>
<feature type="transmembrane region" description="Helical" evidence="1">
    <location>
        <begin position="94"/>
        <end position="115"/>
    </location>
</feature>
<name>A0AAJ6BP84_9SPHN</name>
<evidence type="ECO:0000256" key="1">
    <source>
        <dbReference type="SAM" id="Phobius"/>
    </source>
</evidence>
<reference evidence="2" key="1">
    <citation type="submission" date="2023-03" db="EMBL/GenBank/DDBJ databases">
        <title>Andean soil-derived lignocellulolytic bacterial consortium as a source of novel taxa and putative plastic-active enzymes.</title>
        <authorList>
            <person name="Diaz-Garcia L."/>
            <person name="Chuvochina M."/>
            <person name="Feuerriegel G."/>
            <person name="Bunk B."/>
            <person name="Sproer C."/>
            <person name="Streit W.R."/>
            <person name="Rodriguez L.M."/>
            <person name="Overmann J."/>
            <person name="Jimenez D.J."/>
        </authorList>
    </citation>
    <scope>NUCLEOTIDE SEQUENCE</scope>
    <source>
        <strain evidence="2">MAG 26</strain>
    </source>
</reference>
<protein>
    <submittedName>
        <fullName evidence="2">Uncharacterized protein</fullName>
    </submittedName>
</protein>
<keyword evidence="1" id="KW-0812">Transmembrane</keyword>
<feature type="transmembrane region" description="Helical" evidence="1">
    <location>
        <begin position="222"/>
        <end position="239"/>
    </location>
</feature>
<dbReference type="AlphaFoldDB" id="A0AAJ6BP84"/>
<evidence type="ECO:0000313" key="3">
    <source>
        <dbReference type="Proteomes" id="UP001218362"/>
    </source>
</evidence>
<proteinExistence type="predicted"/>
<feature type="transmembrane region" description="Helical" evidence="1">
    <location>
        <begin position="161"/>
        <end position="180"/>
    </location>
</feature>
<accession>A0AAJ6BP84</accession>
<evidence type="ECO:0000313" key="2">
    <source>
        <dbReference type="EMBL" id="WEK48249.1"/>
    </source>
</evidence>
<feature type="transmembrane region" description="Helical" evidence="1">
    <location>
        <begin position="192"/>
        <end position="210"/>
    </location>
</feature>
<dbReference type="Proteomes" id="UP001218362">
    <property type="component" value="Chromosome"/>
</dbReference>